<dbReference type="InterPro" id="IPR036691">
    <property type="entry name" value="Endo/exonu/phosph_ase_sf"/>
</dbReference>
<feature type="signal peptide" evidence="1">
    <location>
        <begin position="1"/>
        <end position="22"/>
    </location>
</feature>
<evidence type="ECO:0000256" key="1">
    <source>
        <dbReference type="SAM" id="SignalP"/>
    </source>
</evidence>
<keyword evidence="3" id="KW-1185">Reference proteome</keyword>
<reference evidence="2 3" key="1">
    <citation type="submission" date="2024-09" db="EMBL/GenBank/DDBJ databases">
        <title>Chromosome-scale assembly of Riccia sorocarpa.</title>
        <authorList>
            <person name="Paukszto L."/>
        </authorList>
    </citation>
    <scope>NUCLEOTIDE SEQUENCE [LARGE SCALE GENOMIC DNA]</scope>
    <source>
        <strain evidence="2">LP-2024</strain>
        <tissue evidence="2">Aerial parts of the thallus</tissue>
    </source>
</reference>
<dbReference type="SUPFAM" id="SSF56219">
    <property type="entry name" value="DNase I-like"/>
    <property type="match status" value="1"/>
</dbReference>
<evidence type="ECO:0000313" key="3">
    <source>
        <dbReference type="Proteomes" id="UP001633002"/>
    </source>
</evidence>
<dbReference type="EMBL" id="JBJQOH010000004">
    <property type="protein sequence ID" value="KAL3688486.1"/>
    <property type="molecule type" value="Genomic_DNA"/>
</dbReference>
<feature type="chain" id="PRO_5044800014" evidence="1">
    <location>
        <begin position="23"/>
        <end position="255"/>
    </location>
</feature>
<dbReference type="AlphaFoldDB" id="A0ABD3HC96"/>
<sequence>MLLFQTPKFLWTILLLEGGGAALIIPNSFPILDHGVSGTGNAVWALIDTPIGPVKTISIHAPNTVEERTLLWERLDDIIGDQHWIMARDHNMVELQEDSRGKTALMAGAEARAWKQLTLRKGLIDAYLCATKMSGGVFTCQAFCGLRLDRARLDRFYISEGAVERKQARVFAGRAEPSGCCLVQSRWNYSQMVQIQAENFTYKESMVRDLQNEPMNRTSKNPEQKIQQGQNGVFARQIYRFSELKRMPDAADKRF</sequence>
<dbReference type="Proteomes" id="UP001633002">
    <property type="component" value="Unassembled WGS sequence"/>
</dbReference>
<organism evidence="2 3">
    <name type="scientific">Riccia sorocarpa</name>
    <dbReference type="NCBI Taxonomy" id="122646"/>
    <lineage>
        <taxon>Eukaryota</taxon>
        <taxon>Viridiplantae</taxon>
        <taxon>Streptophyta</taxon>
        <taxon>Embryophyta</taxon>
        <taxon>Marchantiophyta</taxon>
        <taxon>Marchantiopsida</taxon>
        <taxon>Marchantiidae</taxon>
        <taxon>Marchantiales</taxon>
        <taxon>Ricciaceae</taxon>
        <taxon>Riccia</taxon>
    </lineage>
</organism>
<accession>A0ABD3HC96</accession>
<gene>
    <name evidence="2" type="ORF">R1sor_014795</name>
</gene>
<protein>
    <submittedName>
        <fullName evidence="2">Uncharacterized protein</fullName>
    </submittedName>
</protein>
<evidence type="ECO:0000313" key="2">
    <source>
        <dbReference type="EMBL" id="KAL3688486.1"/>
    </source>
</evidence>
<comment type="caution">
    <text evidence="2">The sequence shown here is derived from an EMBL/GenBank/DDBJ whole genome shotgun (WGS) entry which is preliminary data.</text>
</comment>
<keyword evidence="1" id="KW-0732">Signal</keyword>
<name>A0ABD3HC96_9MARC</name>
<dbReference type="Gene3D" id="3.60.10.10">
    <property type="entry name" value="Endonuclease/exonuclease/phosphatase"/>
    <property type="match status" value="1"/>
</dbReference>
<proteinExistence type="predicted"/>